<proteinExistence type="inferred from homology"/>
<dbReference type="OMA" id="ALCLWPC"/>
<dbReference type="PANTHER" id="PTHR23292:SF14">
    <property type="entry name" value="FI16615P1-RELATED"/>
    <property type="match status" value="1"/>
</dbReference>
<evidence type="ECO:0000256" key="8">
    <source>
        <dbReference type="SAM" id="MobiDB-lite"/>
    </source>
</evidence>
<dbReference type="Pfam" id="PF10601">
    <property type="entry name" value="zf-LITAF-like"/>
    <property type="match status" value="1"/>
</dbReference>
<accession>A0A067QPX4</accession>
<dbReference type="EMBL" id="KK853076">
    <property type="protein sequence ID" value="KDR11739.1"/>
    <property type="molecule type" value="Genomic_DNA"/>
</dbReference>
<dbReference type="InterPro" id="IPR037519">
    <property type="entry name" value="LITAF_fam"/>
</dbReference>
<dbReference type="PROSITE" id="PS51837">
    <property type="entry name" value="LITAF"/>
    <property type="match status" value="1"/>
</dbReference>
<dbReference type="PANTHER" id="PTHR23292">
    <property type="entry name" value="LIPOPOLYSACCHARIDE-INDUCED TUMOR NECROSIS FACTOR-ALPHA FACTOR"/>
    <property type="match status" value="1"/>
</dbReference>
<sequence length="120" mass="12772">MSKSAETQGAPPPYGMNPQPAYGVNPQPAYGMNPIPQVTPTVIVQAPMLGSAPCNLQCPSCHASVQTRVDYEPNTKTHLFALLLCLICCPCALIPYCTDSCKSANHYCPSCGTFLGTYSD</sequence>
<dbReference type="Proteomes" id="UP000027135">
    <property type="component" value="Unassembled WGS sequence"/>
</dbReference>
<organism evidence="10 11">
    <name type="scientific">Zootermopsis nevadensis</name>
    <name type="common">Dampwood termite</name>
    <dbReference type="NCBI Taxonomy" id="136037"/>
    <lineage>
        <taxon>Eukaryota</taxon>
        <taxon>Metazoa</taxon>
        <taxon>Ecdysozoa</taxon>
        <taxon>Arthropoda</taxon>
        <taxon>Hexapoda</taxon>
        <taxon>Insecta</taxon>
        <taxon>Pterygota</taxon>
        <taxon>Neoptera</taxon>
        <taxon>Polyneoptera</taxon>
        <taxon>Dictyoptera</taxon>
        <taxon>Blattodea</taxon>
        <taxon>Blattoidea</taxon>
        <taxon>Termitoidae</taxon>
        <taxon>Termopsidae</taxon>
        <taxon>Zootermopsis</taxon>
    </lineage>
</organism>
<comment type="subcellular location">
    <subcellularLocation>
        <location evidence="2">Endosome membrane</location>
        <topology evidence="2">Peripheral membrane protein</topology>
    </subcellularLocation>
    <subcellularLocation>
        <location evidence="1">Late endosome membrane</location>
    </subcellularLocation>
    <subcellularLocation>
        <location evidence="3">Lysosome membrane</location>
        <topology evidence="3">Peripheral membrane protein</topology>
        <orientation evidence="3">Cytoplasmic side</orientation>
    </subcellularLocation>
</comment>
<dbReference type="SMART" id="SM00714">
    <property type="entry name" value="LITAF"/>
    <property type="match status" value="1"/>
</dbReference>
<evidence type="ECO:0000256" key="6">
    <source>
        <dbReference type="ARBA" id="ARBA00022833"/>
    </source>
</evidence>
<keyword evidence="7" id="KW-0472">Membrane</keyword>
<feature type="domain" description="LITAF" evidence="9">
    <location>
        <begin position="38"/>
        <end position="120"/>
    </location>
</feature>
<comment type="similarity">
    <text evidence="4">Belongs to the CDIP1/LITAF family.</text>
</comment>
<dbReference type="FunCoup" id="A0A067QPX4">
    <property type="interactions" value="63"/>
</dbReference>
<dbReference type="STRING" id="136037.A0A067QPX4"/>
<evidence type="ECO:0000256" key="3">
    <source>
        <dbReference type="ARBA" id="ARBA00004630"/>
    </source>
</evidence>
<evidence type="ECO:0000259" key="9">
    <source>
        <dbReference type="PROSITE" id="PS51837"/>
    </source>
</evidence>
<name>A0A067QPX4_ZOONE</name>
<keyword evidence="6" id="KW-0862">Zinc</keyword>
<evidence type="ECO:0000313" key="10">
    <source>
        <dbReference type="EMBL" id="KDR11739.1"/>
    </source>
</evidence>
<dbReference type="GO" id="GO:0005765">
    <property type="term" value="C:lysosomal membrane"/>
    <property type="evidence" value="ECO:0007669"/>
    <property type="project" value="UniProtKB-SubCell"/>
</dbReference>
<dbReference type="GO" id="GO:0031902">
    <property type="term" value="C:late endosome membrane"/>
    <property type="evidence" value="ECO:0007669"/>
    <property type="project" value="UniProtKB-SubCell"/>
</dbReference>
<evidence type="ECO:0000256" key="5">
    <source>
        <dbReference type="ARBA" id="ARBA00022723"/>
    </source>
</evidence>
<dbReference type="GO" id="GO:0008270">
    <property type="term" value="F:zinc ion binding"/>
    <property type="evidence" value="ECO:0007669"/>
    <property type="project" value="TreeGrafter"/>
</dbReference>
<evidence type="ECO:0000313" key="11">
    <source>
        <dbReference type="Proteomes" id="UP000027135"/>
    </source>
</evidence>
<dbReference type="InterPro" id="IPR006629">
    <property type="entry name" value="LITAF"/>
</dbReference>
<feature type="region of interest" description="Disordered" evidence="8">
    <location>
        <begin position="1"/>
        <end position="21"/>
    </location>
</feature>
<evidence type="ECO:0000256" key="4">
    <source>
        <dbReference type="ARBA" id="ARBA00005975"/>
    </source>
</evidence>
<dbReference type="InParanoid" id="A0A067QPX4"/>
<protein>
    <submittedName>
        <fullName evidence="10">Lipopolysaccharide-induced tumor necrosis factor-alpha factor</fullName>
    </submittedName>
</protein>
<evidence type="ECO:0000256" key="7">
    <source>
        <dbReference type="ARBA" id="ARBA00023136"/>
    </source>
</evidence>
<dbReference type="AlphaFoldDB" id="A0A067QPX4"/>
<gene>
    <name evidence="10" type="ORF">L798_13687</name>
</gene>
<keyword evidence="5" id="KW-0479">Metal-binding</keyword>
<keyword evidence="11" id="KW-1185">Reference proteome</keyword>
<evidence type="ECO:0000256" key="2">
    <source>
        <dbReference type="ARBA" id="ARBA00004481"/>
    </source>
</evidence>
<reference evidence="10 11" key="1">
    <citation type="journal article" date="2014" name="Nat. Commun.">
        <title>Molecular traces of alternative social organization in a termite genome.</title>
        <authorList>
            <person name="Terrapon N."/>
            <person name="Li C."/>
            <person name="Robertson H.M."/>
            <person name="Ji L."/>
            <person name="Meng X."/>
            <person name="Booth W."/>
            <person name="Chen Z."/>
            <person name="Childers C.P."/>
            <person name="Glastad K.M."/>
            <person name="Gokhale K."/>
            <person name="Gowin J."/>
            <person name="Gronenberg W."/>
            <person name="Hermansen R.A."/>
            <person name="Hu H."/>
            <person name="Hunt B.G."/>
            <person name="Huylmans A.K."/>
            <person name="Khalil S.M."/>
            <person name="Mitchell R.D."/>
            <person name="Munoz-Torres M.C."/>
            <person name="Mustard J.A."/>
            <person name="Pan H."/>
            <person name="Reese J.T."/>
            <person name="Scharf M.E."/>
            <person name="Sun F."/>
            <person name="Vogel H."/>
            <person name="Xiao J."/>
            <person name="Yang W."/>
            <person name="Yang Z."/>
            <person name="Yang Z."/>
            <person name="Zhou J."/>
            <person name="Zhu J."/>
            <person name="Brent C.S."/>
            <person name="Elsik C.G."/>
            <person name="Goodisman M.A."/>
            <person name="Liberles D.A."/>
            <person name="Roe R.M."/>
            <person name="Vargo E.L."/>
            <person name="Vilcinskas A."/>
            <person name="Wang J."/>
            <person name="Bornberg-Bauer E."/>
            <person name="Korb J."/>
            <person name="Zhang G."/>
            <person name="Liebig J."/>
        </authorList>
    </citation>
    <scope>NUCLEOTIDE SEQUENCE [LARGE SCALE GENOMIC DNA]</scope>
    <source>
        <tissue evidence="10">Whole organism</tissue>
    </source>
</reference>
<dbReference type="eggNOG" id="ENOG502S710">
    <property type="taxonomic scope" value="Eukaryota"/>
</dbReference>
<evidence type="ECO:0000256" key="1">
    <source>
        <dbReference type="ARBA" id="ARBA00004414"/>
    </source>
</evidence>